<evidence type="ECO:0000256" key="1">
    <source>
        <dbReference type="ARBA" id="ARBA00023015"/>
    </source>
</evidence>
<dbReference type="Gene3D" id="3.40.50.2300">
    <property type="match status" value="2"/>
</dbReference>
<keyword evidence="3" id="KW-0804">Transcription</keyword>
<keyword evidence="6" id="KW-1185">Reference proteome</keyword>
<dbReference type="Gene3D" id="1.10.260.40">
    <property type="entry name" value="lambda repressor-like DNA-binding domains"/>
    <property type="match status" value="1"/>
</dbReference>
<dbReference type="STRING" id="545694.TREPR_0405"/>
<organism evidence="5 6">
    <name type="scientific">Treponema primitia (strain ATCC BAA-887 / DSM 12427 / ZAS-2)</name>
    <dbReference type="NCBI Taxonomy" id="545694"/>
    <lineage>
        <taxon>Bacteria</taxon>
        <taxon>Pseudomonadati</taxon>
        <taxon>Spirochaetota</taxon>
        <taxon>Spirochaetia</taxon>
        <taxon>Spirochaetales</taxon>
        <taxon>Treponemataceae</taxon>
        <taxon>Treponema</taxon>
    </lineage>
</organism>
<dbReference type="eggNOG" id="COG1609">
    <property type="taxonomic scope" value="Bacteria"/>
</dbReference>
<dbReference type="SUPFAM" id="SSF53822">
    <property type="entry name" value="Periplasmic binding protein-like I"/>
    <property type="match status" value="1"/>
</dbReference>
<dbReference type="InterPro" id="IPR000843">
    <property type="entry name" value="HTH_LacI"/>
</dbReference>
<evidence type="ECO:0000313" key="5">
    <source>
        <dbReference type="EMBL" id="AEF83725.1"/>
    </source>
</evidence>
<feature type="domain" description="HTH lacI-type" evidence="4">
    <location>
        <begin position="2"/>
        <end position="56"/>
    </location>
</feature>
<dbReference type="InterPro" id="IPR046335">
    <property type="entry name" value="LacI/GalR-like_sensor"/>
</dbReference>
<gene>
    <name evidence="5" type="ordered locus">TREPR_0405</name>
</gene>
<evidence type="ECO:0000313" key="6">
    <source>
        <dbReference type="Proteomes" id="UP000009223"/>
    </source>
</evidence>
<evidence type="ECO:0000256" key="2">
    <source>
        <dbReference type="ARBA" id="ARBA00023125"/>
    </source>
</evidence>
<dbReference type="SUPFAM" id="SSF47413">
    <property type="entry name" value="lambda repressor-like DNA-binding domains"/>
    <property type="match status" value="1"/>
</dbReference>
<dbReference type="PANTHER" id="PTHR30146:SF109">
    <property type="entry name" value="HTH-TYPE TRANSCRIPTIONAL REGULATOR GALS"/>
    <property type="match status" value="1"/>
</dbReference>
<accession>F5YM97</accession>
<dbReference type="PANTHER" id="PTHR30146">
    <property type="entry name" value="LACI-RELATED TRANSCRIPTIONAL REPRESSOR"/>
    <property type="match status" value="1"/>
</dbReference>
<name>F5YM97_TREPZ</name>
<reference evidence="5 6" key="2">
    <citation type="journal article" date="2011" name="ISME J.">
        <title>RNA-seq reveals cooperative metabolic interactions between two termite-gut spirochete species in co-culture.</title>
        <authorList>
            <person name="Rosenthal A.Z."/>
            <person name="Matson E.G."/>
            <person name="Eldar A."/>
            <person name="Leadbetter J.R."/>
        </authorList>
    </citation>
    <scope>NUCLEOTIDE SEQUENCE [LARGE SCALE GENOMIC DNA]</scope>
    <source>
        <strain evidence="6">ATCC BAA-887 / DSM 12427 / ZAS-2</strain>
    </source>
</reference>
<proteinExistence type="predicted"/>
<dbReference type="GO" id="GO:0003700">
    <property type="term" value="F:DNA-binding transcription factor activity"/>
    <property type="evidence" value="ECO:0007669"/>
    <property type="project" value="TreeGrafter"/>
</dbReference>
<dbReference type="Pfam" id="PF00356">
    <property type="entry name" value="LacI"/>
    <property type="match status" value="1"/>
</dbReference>
<dbReference type="InterPro" id="IPR028082">
    <property type="entry name" value="Peripla_BP_I"/>
</dbReference>
<dbReference type="OrthoDB" id="367059at2"/>
<evidence type="ECO:0000259" key="4">
    <source>
        <dbReference type="PROSITE" id="PS50932"/>
    </source>
</evidence>
<sequence length="342" mass="38251">MISIKDIARQSGTSVSTVSRVVNEKSHVHPKKRELILKIIEETGYAPNKAARSMVLQRSFTVGLMIPDIFNLFQQQLFSMIERHLESLGYHTLFFLIKDDEASEEECLSRLRKEKLDGVILFGRIKKQEIYEFIEREKLPAIAATCCYNGIPSVMVNDKQAAFEGVCHLVSLGHRRIALIDGPDFYFSSDRMDGYCQALAAAGVVGDEKRMIQVRHQTADFGMEGMRELLNRGRDFSAVFAVTDEIAIGAVRVLRDAGLRVPEDISVMGFDDISMASYVVPRLTTIQQPISEMGKQTAQLIHHYINGDSTLISNVVLPHKLIIRESTAAVSDDTSAGDRQDL</sequence>
<dbReference type="Proteomes" id="UP000009223">
    <property type="component" value="Chromosome"/>
</dbReference>
<dbReference type="PROSITE" id="PS50932">
    <property type="entry name" value="HTH_LACI_2"/>
    <property type="match status" value="1"/>
</dbReference>
<dbReference type="AlphaFoldDB" id="F5YM97"/>
<dbReference type="Pfam" id="PF13377">
    <property type="entry name" value="Peripla_BP_3"/>
    <property type="match status" value="1"/>
</dbReference>
<dbReference type="InterPro" id="IPR010982">
    <property type="entry name" value="Lambda_DNA-bd_dom_sf"/>
</dbReference>
<dbReference type="SMART" id="SM00354">
    <property type="entry name" value="HTH_LACI"/>
    <property type="match status" value="1"/>
</dbReference>
<dbReference type="HOGENOM" id="CLU_037628_6_1_12"/>
<dbReference type="CDD" id="cd06267">
    <property type="entry name" value="PBP1_LacI_sugar_binding-like"/>
    <property type="match status" value="1"/>
</dbReference>
<keyword evidence="1" id="KW-0805">Transcription regulation</keyword>
<dbReference type="RefSeq" id="WP_015709606.1">
    <property type="nucleotide sequence ID" value="NC_015578.1"/>
</dbReference>
<dbReference type="EMBL" id="CP001843">
    <property type="protein sequence ID" value="AEF83725.1"/>
    <property type="molecule type" value="Genomic_DNA"/>
</dbReference>
<dbReference type="KEGG" id="tpi:TREPR_0405"/>
<keyword evidence="2" id="KW-0238">DNA-binding</keyword>
<evidence type="ECO:0000256" key="3">
    <source>
        <dbReference type="ARBA" id="ARBA00023163"/>
    </source>
</evidence>
<dbReference type="CDD" id="cd01392">
    <property type="entry name" value="HTH_LacI"/>
    <property type="match status" value="1"/>
</dbReference>
<protein>
    <submittedName>
        <fullName evidence="5">Catabolite control protein</fullName>
    </submittedName>
</protein>
<reference evidence="6" key="1">
    <citation type="submission" date="2009-12" db="EMBL/GenBank/DDBJ databases">
        <title>Complete sequence of Treponema primitia strain ZAS-2.</title>
        <authorList>
            <person name="Tetu S.G."/>
            <person name="Matson E."/>
            <person name="Ren Q."/>
            <person name="Seshadri R."/>
            <person name="Elbourne L."/>
            <person name="Hassan K.A."/>
            <person name="Durkin A."/>
            <person name="Radune D."/>
            <person name="Mohamoud Y."/>
            <person name="Shay R."/>
            <person name="Jin S."/>
            <person name="Zhang X."/>
            <person name="Lucey K."/>
            <person name="Ballor N.R."/>
            <person name="Ottesen E."/>
            <person name="Rosenthal R."/>
            <person name="Allen A."/>
            <person name="Leadbetter J.R."/>
            <person name="Paulsen I.T."/>
        </authorList>
    </citation>
    <scope>NUCLEOTIDE SEQUENCE [LARGE SCALE GENOMIC DNA]</scope>
    <source>
        <strain evidence="6">ATCC BAA-887 / DSM 12427 / ZAS-2</strain>
    </source>
</reference>
<dbReference type="GO" id="GO:0000976">
    <property type="term" value="F:transcription cis-regulatory region binding"/>
    <property type="evidence" value="ECO:0007669"/>
    <property type="project" value="TreeGrafter"/>
</dbReference>